<feature type="transmembrane region" description="Helical" evidence="15">
    <location>
        <begin position="208"/>
        <end position="227"/>
    </location>
</feature>
<keyword evidence="5 15" id="KW-1133">Transmembrane helix</keyword>
<evidence type="ECO:0000256" key="9">
    <source>
        <dbReference type="ARBA" id="ARBA00023157"/>
    </source>
</evidence>
<dbReference type="GO" id="GO:0016020">
    <property type="term" value="C:membrane"/>
    <property type="evidence" value="ECO:0007669"/>
    <property type="project" value="UniProtKB-SubCell"/>
</dbReference>
<dbReference type="InterPro" id="IPR000276">
    <property type="entry name" value="GPCR_Rhodpsn"/>
</dbReference>
<dbReference type="FunFam" id="1.20.1070.10:FF:000139">
    <property type="entry name" value="RPE-retinal G protein-coupled receptor isoform X1"/>
    <property type="match status" value="1"/>
</dbReference>
<dbReference type="Proteomes" id="UP000261620">
    <property type="component" value="Unplaced"/>
</dbReference>
<feature type="transmembrane region" description="Helical" evidence="15">
    <location>
        <begin position="88"/>
        <end position="110"/>
    </location>
</feature>
<evidence type="ECO:0000256" key="7">
    <source>
        <dbReference type="ARBA" id="ARBA00023040"/>
    </source>
</evidence>
<dbReference type="InterPro" id="IPR017452">
    <property type="entry name" value="GPCR_Rhodpsn_7TM"/>
</dbReference>
<dbReference type="GO" id="GO:0007601">
    <property type="term" value="P:visual perception"/>
    <property type="evidence" value="ECO:0007669"/>
    <property type="project" value="UniProtKB-KW"/>
</dbReference>
<keyword evidence="4" id="KW-0600">Photoreceptor protein</keyword>
<dbReference type="SUPFAM" id="SSF81321">
    <property type="entry name" value="Family A G protein-coupled receptor-like"/>
    <property type="match status" value="2"/>
</dbReference>
<dbReference type="PANTHER" id="PTHR24240">
    <property type="entry name" value="OPSIN"/>
    <property type="match status" value="1"/>
</dbReference>
<evidence type="ECO:0000256" key="1">
    <source>
        <dbReference type="ARBA" id="ARBA00004141"/>
    </source>
</evidence>
<accession>A0A3Q3WKF6</accession>
<evidence type="ECO:0000256" key="15">
    <source>
        <dbReference type="SAM" id="Phobius"/>
    </source>
</evidence>
<feature type="transmembrane region" description="Helical" evidence="15">
    <location>
        <begin position="20"/>
        <end position="41"/>
    </location>
</feature>
<dbReference type="InterPro" id="IPR050125">
    <property type="entry name" value="GPCR_opsins"/>
</dbReference>
<evidence type="ECO:0000259" key="16">
    <source>
        <dbReference type="PROSITE" id="PS50262"/>
    </source>
</evidence>
<comment type="subcellular location">
    <subcellularLocation>
        <location evidence="1">Membrane</location>
        <topology evidence="1">Multi-pass membrane protein</topology>
    </subcellularLocation>
</comment>
<feature type="transmembrane region" description="Helical" evidence="15">
    <location>
        <begin position="122"/>
        <end position="144"/>
    </location>
</feature>
<evidence type="ECO:0000256" key="12">
    <source>
        <dbReference type="ARBA" id="ARBA00023305"/>
    </source>
</evidence>
<evidence type="ECO:0000256" key="8">
    <source>
        <dbReference type="ARBA" id="ARBA00023136"/>
    </source>
</evidence>
<dbReference type="InterPro" id="IPR001793">
    <property type="entry name" value="RPE_GPCR"/>
</dbReference>
<keyword evidence="10" id="KW-0675">Receptor</keyword>
<dbReference type="Ensembl" id="ENSMMOT00000018450.1">
    <property type="protein sequence ID" value="ENSMMOP00000018156.1"/>
    <property type="gene ID" value="ENSMMOG00000013746.1"/>
</dbReference>
<dbReference type="AlphaFoldDB" id="A0A3Q3WKF6"/>
<reference evidence="17" key="2">
    <citation type="submission" date="2025-09" db="UniProtKB">
        <authorList>
            <consortium name="Ensembl"/>
        </authorList>
    </citation>
    <scope>IDENTIFICATION</scope>
</reference>
<evidence type="ECO:0000256" key="3">
    <source>
        <dbReference type="ARBA" id="ARBA00022692"/>
    </source>
</evidence>
<dbReference type="PRINTS" id="PR00237">
    <property type="entry name" value="GPCRRHODOPSN"/>
</dbReference>
<feature type="domain" description="G-protein coupled receptors family 1 profile" evidence="16">
    <location>
        <begin position="32"/>
        <end position="142"/>
    </location>
</feature>
<comment type="function">
    <text evidence="13">Receptor for all-trans- and 11-cis-retinal. Binds preferentially to the former and may catalyze the isomerization of the chromophore by a retinochrome-like mechanism.</text>
</comment>
<organism evidence="17 18">
    <name type="scientific">Mola mola</name>
    <name type="common">Ocean sunfish</name>
    <name type="synonym">Tetraodon mola</name>
    <dbReference type="NCBI Taxonomy" id="94237"/>
    <lineage>
        <taxon>Eukaryota</taxon>
        <taxon>Metazoa</taxon>
        <taxon>Chordata</taxon>
        <taxon>Craniata</taxon>
        <taxon>Vertebrata</taxon>
        <taxon>Euteleostomi</taxon>
        <taxon>Actinopterygii</taxon>
        <taxon>Neopterygii</taxon>
        <taxon>Teleostei</taxon>
        <taxon>Neoteleostei</taxon>
        <taxon>Acanthomorphata</taxon>
        <taxon>Eupercaria</taxon>
        <taxon>Tetraodontiformes</taxon>
        <taxon>Molidae</taxon>
        <taxon>Mola</taxon>
    </lineage>
</organism>
<proteinExistence type="predicted"/>
<protein>
    <recommendedName>
        <fullName evidence="14">RPE-retinal G protein-coupled receptor</fullName>
    </recommendedName>
</protein>
<keyword evidence="8 15" id="KW-0472">Membrane</keyword>
<keyword evidence="7" id="KW-0297">G-protein coupled receptor</keyword>
<evidence type="ECO:0000256" key="2">
    <source>
        <dbReference type="ARBA" id="ARBA00022606"/>
    </source>
</evidence>
<keyword evidence="6" id="KW-0157">Chromophore</keyword>
<keyword evidence="9" id="KW-1015">Disulfide bond</keyword>
<evidence type="ECO:0000256" key="6">
    <source>
        <dbReference type="ARBA" id="ARBA00022991"/>
    </source>
</evidence>
<evidence type="ECO:0000256" key="14">
    <source>
        <dbReference type="ARBA" id="ARBA00073686"/>
    </source>
</evidence>
<evidence type="ECO:0000256" key="13">
    <source>
        <dbReference type="ARBA" id="ARBA00057095"/>
    </source>
</evidence>
<evidence type="ECO:0000256" key="11">
    <source>
        <dbReference type="ARBA" id="ARBA00023224"/>
    </source>
</evidence>
<keyword evidence="12" id="KW-0844">Vision</keyword>
<reference evidence="17" key="1">
    <citation type="submission" date="2025-08" db="UniProtKB">
        <authorList>
            <consortium name="Ensembl"/>
        </authorList>
    </citation>
    <scope>IDENTIFICATION</scope>
</reference>
<keyword evidence="4" id="KW-0681">Retinal protein</keyword>
<evidence type="ECO:0000313" key="18">
    <source>
        <dbReference type="Proteomes" id="UP000261620"/>
    </source>
</evidence>
<evidence type="ECO:0000256" key="4">
    <source>
        <dbReference type="ARBA" id="ARBA00022925"/>
    </source>
</evidence>
<evidence type="ECO:0000313" key="17">
    <source>
        <dbReference type="Ensembl" id="ENSMMOP00000018156.1"/>
    </source>
</evidence>
<feature type="transmembrane region" description="Helical" evidence="15">
    <location>
        <begin position="53"/>
        <end position="76"/>
    </location>
</feature>
<dbReference type="GO" id="GO:0004930">
    <property type="term" value="F:G protein-coupled receptor activity"/>
    <property type="evidence" value="ECO:0007669"/>
    <property type="project" value="UniProtKB-KW"/>
</dbReference>
<keyword evidence="2" id="KW-0716">Sensory transduction</keyword>
<dbReference type="Gene3D" id="1.20.1070.10">
    <property type="entry name" value="Rhodopsin 7-helix transmembrane proteins"/>
    <property type="match status" value="2"/>
</dbReference>
<dbReference type="GO" id="GO:0007602">
    <property type="term" value="P:phototransduction"/>
    <property type="evidence" value="ECO:0007669"/>
    <property type="project" value="UniProtKB-KW"/>
</dbReference>
<name>A0A3Q3WKF6_MOLML</name>
<dbReference type="PROSITE" id="PS50262">
    <property type="entry name" value="G_PROTEIN_RECEP_F1_2"/>
    <property type="match status" value="1"/>
</dbReference>
<dbReference type="Pfam" id="PF00001">
    <property type="entry name" value="7tm_1"/>
    <property type="match status" value="1"/>
</dbReference>
<keyword evidence="18" id="KW-1185">Reference proteome</keyword>
<dbReference type="PRINTS" id="PR00667">
    <property type="entry name" value="RPERETINALR"/>
</dbReference>
<sequence>MAAYTLPEGFTEFDMFTFGTALLVGGLLGFFLNAISIVSFLTVKEMRNPSNFFVFNLAVADISLNINGLTAAYASYLRYWPFGQDGCAYHGFQGMISVLASISFMAAIAWDRYHLYCTRQKLFWSTTLTMSGIIWILSIFWAAVPLMGWGVYDFEPMRTCCTLDYTRGDRNVIVFLKMRSKLDFNAPVFSFPAEHCIAPKPFNTSVPLRVMLMCWGPYVLMCIYACFENVKVVSPKLRMVLPVVAKTNPIFNALLYTFGNEFYRGGVWNFLTGQKIVDPVIKKSK</sequence>
<evidence type="ECO:0000256" key="10">
    <source>
        <dbReference type="ARBA" id="ARBA00023170"/>
    </source>
</evidence>
<evidence type="ECO:0000256" key="5">
    <source>
        <dbReference type="ARBA" id="ARBA00022989"/>
    </source>
</evidence>
<keyword evidence="11" id="KW-0807">Transducer</keyword>
<keyword evidence="3 15" id="KW-0812">Transmembrane</keyword>